<dbReference type="Proteomes" id="UP000036403">
    <property type="component" value="Unassembled WGS sequence"/>
</dbReference>
<comment type="caution">
    <text evidence="2">The sequence shown here is derived from an EMBL/GenBank/DDBJ whole genome shotgun (WGS) entry which is preliminary data.</text>
</comment>
<feature type="domain" description="Endonuclease/exonuclease/phosphatase" evidence="1">
    <location>
        <begin position="62"/>
        <end position="166"/>
    </location>
</feature>
<keyword evidence="3" id="KW-1185">Reference proteome</keyword>
<dbReference type="OrthoDB" id="7699497at2759"/>
<keyword evidence="2" id="KW-0695">RNA-directed DNA polymerase</keyword>
<accession>A0A0J7KH53</accession>
<evidence type="ECO:0000259" key="1">
    <source>
        <dbReference type="Pfam" id="PF14529"/>
    </source>
</evidence>
<reference evidence="2 3" key="1">
    <citation type="submission" date="2015-04" db="EMBL/GenBank/DDBJ databases">
        <title>Lasius niger genome sequencing.</title>
        <authorList>
            <person name="Konorov E.A."/>
            <person name="Nikitin M.A."/>
            <person name="Kirill M.V."/>
            <person name="Chang P."/>
        </authorList>
    </citation>
    <scope>NUCLEOTIDE SEQUENCE [LARGE SCALE GENOMIC DNA]</scope>
    <source>
        <tissue evidence="2">Whole</tissue>
    </source>
</reference>
<gene>
    <name evidence="2" type="ORF">RF55_10766</name>
</gene>
<keyword evidence="2" id="KW-0808">Transferase</keyword>
<keyword evidence="2" id="KW-0548">Nucleotidyltransferase</keyword>
<evidence type="ECO:0000313" key="2">
    <source>
        <dbReference type="EMBL" id="KMQ89587.1"/>
    </source>
</evidence>
<proteinExistence type="predicted"/>
<dbReference type="PaxDb" id="67767-A0A0J7KH53"/>
<dbReference type="SUPFAM" id="SSF56219">
    <property type="entry name" value="DNase I-like"/>
    <property type="match status" value="1"/>
</dbReference>
<evidence type="ECO:0000313" key="3">
    <source>
        <dbReference type="Proteomes" id="UP000036403"/>
    </source>
</evidence>
<dbReference type="Gene3D" id="3.60.10.10">
    <property type="entry name" value="Endonuclease/exonuclease/phosphatase"/>
    <property type="match status" value="1"/>
</dbReference>
<dbReference type="Pfam" id="PF14529">
    <property type="entry name" value="Exo_endo_phos_2"/>
    <property type="match status" value="1"/>
</dbReference>
<dbReference type="EMBL" id="LBMM01007613">
    <property type="protein sequence ID" value="KMQ89587.1"/>
    <property type="molecule type" value="Genomic_DNA"/>
</dbReference>
<protein>
    <submittedName>
        <fullName evidence="2">Reverse transcriptase-9</fullName>
    </submittedName>
</protein>
<dbReference type="InterPro" id="IPR036691">
    <property type="entry name" value="Endo/exonu/phosph_ase_sf"/>
</dbReference>
<dbReference type="InterPro" id="IPR005135">
    <property type="entry name" value="Endo/exonuclease/phosphatase"/>
</dbReference>
<dbReference type="GO" id="GO:0003964">
    <property type="term" value="F:RNA-directed DNA polymerase activity"/>
    <property type="evidence" value="ECO:0007669"/>
    <property type="project" value="UniProtKB-KW"/>
</dbReference>
<organism evidence="2 3">
    <name type="scientific">Lasius niger</name>
    <name type="common">Black garden ant</name>
    <dbReference type="NCBI Taxonomy" id="67767"/>
    <lineage>
        <taxon>Eukaryota</taxon>
        <taxon>Metazoa</taxon>
        <taxon>Ecdysozoa</taxon>
        <taxon>Arthropoda</taxon>
        <taxon>Hexapoda</taxon>
        <taxon>Insecta</taxon>
        <taxon>Pterygota</taxon>
        <taxon>Neoptera</taxon>
        <taxon>Endopterygota</taxon>
        <taxon>Hymenoptera</taxon>
        <taxon>Apocrita</taxon>
        <taxon>Aculeata</taxon>
        <taxon>Formicoidea</taxon>
        <taxon>Formicidae</taxon>
        <taxon>Formicinae</taxon>
        <taxon>Lasius</taxon>
        <taxon>Lasius</taxon>
    </lineage>
</organism>
<sequence>MIKLPGYSLYRCDRVGRSGGGVAFDLSDHLRASIFCSSSESVTVKPEFIVAEILFNDLSKLLLAVVYRPPNSGFLNEFFQSYSELQVNYRHLILGDFNADMNQTTFESQQLSSFISASSLYLVPFTSTHHLRNSSTLLDLCIIDDADISSRNMVNGAAFLSAHDLIYIRYGIKLQRRRGKLVVCRDWRDLDAASFQSDIGDIY</sequence>
<dbReference type="AlphaFoldDB" id="A0A0J7KH53"/>
<name>A0A0J7KH53_LASNI</name>